<accession>A0AA39N1K3</accession>
<feature type="signal peptide" evidence="1">
    <location>
        <begin position="1"/>
        <end position="20"/>
    </location>
</feature>
<feature type="chain" id="PRO_5041462839" description="Secreted protein" evidence="1">
    <location>
        <begin position="21"/>
        <end position="107"/>
    </location>
</feature>
<evidence type="ECO:0000313" key="3">
    <source>
        <dbReference type="Proteomes" id="UP001175211"/>
    </source>
</evidence>
<dbReference type="RefSeq" id="XP_060328412.1">
    <property type="nucleotide sequence ID" value="XM_060480291.1"/>
</dbReference>
<organism evidence="2 3">
    <name type="scientific">Armillaria tabescens</name>
    <name type="common">Ringless honey mushroom</name>
    <name type="synonym">Agaricus tabescens</name>
    <dbReference type="NCBI Taxonomy" id="1929756"/>
    <lineage>
        <taxon>Eukaryota</taxon>
        <taxon>Fungi</taxon>
        <taxon>Dikarya</taxon>
        <taxon>Basidiomycota</taxon>
        <taxon>Agaricomycotina</taxon>
        <taxon>Agaricomycetes</taxon>
        <taxon>Agaricomycetidae</taxon>
        <taxon>Agaricales</taxon>
        <taxon>Marasmiineae</taxon>
        <taxon>Physalacriaceae</taxon>
        <taxon>Desarmillaria</taxon>
    </lineage>
</organism>
<sequence length="107" mass="11581">MFIARTSLSLALALLPRASSRDYRGCCSYPRLGSHLDGLFTSMRFLEKKCPGYEEEPPHALPNQIRSVTRTVLFVDKVRALASAQTPALAESAENAPAVSAVAEKCG</sequence>
<keyword evidence="1" id="KW-0732">Signal</keyword>
<gene>
    <name evidence="2" type="ORF">EV420DRAFT_1749585</name>
</gene>
<name>A0AA39N1K3_ARMTA</name>
<keyword evidence="3" id="KW-1185">Reference proteome</keyword>
<proteinExistence type="predicted"/>
<evidence type="ECO:0000313" key="2">
    <source>
        <dbReference type="EMBL" id="KAK0454024.1"/>
    </source>
</evidence>
<reference evidence="2" key="1">
    <citation type="submission" date="2023-06" db="EMBL/GenBank/DDBJ databases">
        <authorList>
            <consortium name="Lawrence Berkeley National Laboratory"/>
            <person name="Ahrendt S."/>
            <person name="Sahu N."/>
            <person name="Indic B."/>
            <person name="Wong-Bajracharya J."/>
            <person name="Merenyi Z."/>
            <person name="Ke H.-M."/>
            <person name="Monk M."/>
            <person name="Kocsube S."/>
            <person name="Drula E."/>
            <person name="Lipzen A."/>
            <person name="Balint B."/>
            <person name="Henrissat B."/>
            <person name="Andreopoulos B."/>
            <person name="Martin F.M."/>
            <person name="Harder C.B."/>
            <person name="Rigling D."/>
            <person name="Ford K.L."/>
            <person name="Foster G.D."/>
            <person name="Pangilinan J."/>
            <person name="Papanicolaou A."/>
            <person name="Barry K."/>
            <person name="LaButti K."/>
            <person name="Viragh M."/>
            <person name="Koriabine M."/>
            <person name="Yan M."/>
            <person name="Riley R."/>
            <person name="Champramary S."/>
            <person name="Plett K.L."/>
            <person name="Tsai I.J."/>
            <person name="Slot J."/>
            <person name="Sipos G."/>
            <person name="Plett J."/>
            <person name="Nagy L.G."/>
            <person name="Grigoriev I.V."/>
        </authorList>
    </citation>
    <scope>NUCLEOTIDE SEQUENCE</scope>
    <source>
        <strain evidence="2">CCBAS 213</strain>
    </source>
</reference>
<comment type="caution">
    <text evidence="2">The sequence shown here is derived from an EMBL/GenBank/DDBJ whole genome shotgun (WGS) entry which is preliminary data.</text>
</comment>
<evidence type="ECO:0000256" key="1">
    <source>
        <dbReference type="SAM" id="SignalP"/>
    </source>
</evidence>
<dbReference type="EMBL" id="JAUEPS010000028">
    <property type="protein sequence ID" value="KAK0454024.1"/>
    <property type="molecule type" value="Genomic_DNA"/>
</dbReference>
<evidence type="ECO:0008006" key="4">
    <source>
        <dbReference type="Google" id="ProtNLM"/>
    </source>
</evidence>
<dbReference type="AlphaFoldDB" id="A0AA39N1K3"/>
<dbReference type="Proteomes" id="UP001175211">
    <property type="component" value="Unassembled WGS sequence"/>
</dbReference>
<dbReference type="GeneID" id="85363839"/>
<protein>
    <recommendedName>
        <fullName evidence="4">Secreted protein</fullName>
    </recommendedName>
</protein>